<proteinExistence type="predicted"/>
<dbReference type="Proteomes" id="UP000606653">
    <property type="component" value="Unassembled WGS sequence"/>
</dbReference>
<keyword evidence="3" id="KW-1185">Reference proteome</keyword>
<sequence length="195" mass="21626">MKSIRINLQFLLAVLLMFALSACSDDPPAQGSLAYAQQEVQKVYPKAQVHEIDGLEVKLIYKDKRFSPENVLRAGVDESEIRKDTIMILYGEPGGELQTVEKESVLPIEELLYGPYSGTQTLWLTLSELPAETREAETRSVDGVDMQVAHFEDGSLYATARPGKVTYTLQANQSSGYEEDELLGILAQVSRIQGN</sequence>
<evidence type="ECO:0000313" key="2">
    <source>
        <dbReference type="EMBL" id="GGN97244.1"/>
    </source>
</evidence>
<dbReference type="PROSITE" id="PS51257">
    <property type="entry name" value="PROKAR_LIPOPROTEIN"/>
    <property type="match status" value="1"/>
</dbReference>
<reference evidence="3" key="1">
    <citation type="journal article" date="2019" name="Int. J. Syst. Evol. Microbiol.">
        <title>The Global Catalogue of Microorganisms (GCM) 10K type strain sequencing project: providing services to taxonomists for standard genome sequencing and annotation.</title>
        <authorList>
            <consortium name="The Broad Institute Genomics Platform"/>
            <consortium name="The Broad Institute Genome Sequencing Center for Infectious Disease"/>
            <person name="Wu L."/>
            <person name="Ma J."/>
        </authorList>
    </citation>
    <scope>NUCLEOTIDE SEQUENCE [LARGE SCALE GENOMIC DNA]</scope>
    <source>
        <strain evidence="3">CGMCC 1.6964</strain>
    </source>
</reference>
<evidence type="ECO:0008006" key="4">
    <source>
        <dbReference type="Google" id="ProtNLM"/>
    </source>
</evidence>
<accession>A0ABQ2KZ79</accession>
<feature type="chain" id="PRO_5046258445" description="Lipoprotein" evidence="1">
    <location>
        <begin position="25"/>
        <end position="195"/>
    </location>
</feature>
<dbReference type="EMBL" id="BMLN01000003">
    <property type="protein sequence ID" value="GGN97244.1"/>
    <property type="molecule type" value="Genomic_DNA"/>
</dbReference>
<comment type="caution">
    <text evidence="2">The sequence shown here is derived from an EMBL/GenBank/DDBJ whole genome shotgun (WGS) entry which is preliminary data.</text>
</comment>
<evidence type="ECO:0000256" key="1">
    <source>
        <dbReference type="SAM" id="SignalP"/>
    </source>
</evidence>
<feature type="signal peptide" evidence="1">
    <location>
        <begin position="1"/>
        <end position="24"/>
    </location>
</feature>
<gene>
    <name evidence="2" type="ORF">GCM10010969_14990</name>
</gene>
<keyword evidence="1" id="KW-0732">Signal</keyword>
<dbReference type="RefSeq" id="WP_018975812.1">
    <property type="nucleotide sequence ID" value="NZ_BMLN01000003.1"/>
</dbReference>
<name>A0ABQ2KZ79_9BACL</name>
<protein>
    <recommendedName>
        <fullName evidence="4">Lipoprotein</fullName>
    </recommendedName>
</protein>
<evidence type="ECO:0000313" key="3">
    <source>
        <dbReference type="Proteomes" id="UP000606653"/>
    </source>
</evidence>
<organism evidence="2 3">
    <name type="scientific">Saccharibacillus kuerlensis</name>
    <dbReference type="NCBI Taxonomy" id="459527"/>
    <lineage>
        <taxon>Bacteria</taxon>
        <taxon>Bacillati</taxon>
        <taxon>Bacillota</taxon>
        <taxon>Bacilli</taxon>
        <taxon>Bacillales</taxon>
        <taxon>Paenibacillaceae</taxon>
        <taxon>Saccharibacillus</taxon>
    </lineage>
</organism>